<gene>
    <name evidence="1" type="ORF">HNR61_007813</name>
</gene>
<organism evidence="1 2">
    <name type="scientific">Actinomadura namibiensis</name>
    <dbReference type="NCBI Taxonomy" id="182080"/>
    <lineage>
        <taxon>Bacteria</taxon>
        <taxon>Bacillati</taxon>
        <taxon>Actinomycetota</taxon>
        <taxon>Actinomycetes</taxon>
        <taxon>Streptosporangiales</taxon>
        <taxon>Thermomonosporaceae</taxon>
        <taxon>Actinomadura</taxon>
    </lineage>
</organism>
<dbReference type="EMBL" id="JACJIA010000014">
    <property type="protein sequence ID" value="MBA8956131.1"/>
    <property type="molecule type" value="Genomic_DNA"/>
</dbReference>
<keyword evidence="2" id="KW-1185">Reference proteome</keyword>
<name>A0A7W3LXH8_ACTNM</name>
<evidence type="ECO:0000313" key="1">
    <source>
        <dbReference type="EMBL" id="MBA8956131.1"/>
    </source>
</evidence>
<protein>
    <submittedName>
        <fullName evidence="1">Uncharacterized protein</fullName>
    </submittedName>
</protein>
<dbReference type="Proteomes" id="UP000572680">
    <property type="component" value="Unassembled WGS sequence"/>
</dbReference>
<reference evidence="1 2" key="1">
    <citation type="submission" date="2020-08" db="EMBL/GenBank/DDBJ databases">
        <title>Genomic Encyclopedia of Type Strains, Phase IV (KMG-IV): sequencing the most valuable type-strain genomes for metagenomic binning, comparative biology and taxonomic classification.</title>
        <authorList>
            <person name="Goeker M."/>
        </authorList>
    </citation>
    <scope>NUCLEOTIDE SEQUENCE [LARGE SCALE GENOMIC DNA]</scope>
    <source>
        <strain evidence="1 2">DSM 44197</strain>
    </source>
</reference>
<comment type="caution">
    <text evidence="1">The sequence shown here is derived from an EMBL/GenBank/DDBJ whole genome shotgun (WGS) entry which is preliminary data.</text>
</comment>
<evidence type="ECO:0000313" key="2">
    <source>
        <dbReference type="Proteomes" id="UP000572680"/>
    </source>
</evidence>
<proteinExistence type="predicted"/>
<dbReference type="AlphaFoldDB" id="A0A7W3LXH8"/>
<sequence>MIILDPLSRAGRLYAQRDCYSNQASHALKIPRT</sequence>
<accession>A0A7W3LXH8</accession>